<organism evidence="6 9">
    <name type="scientific">Theileria annulata</name>
    <dbReference type="NCBI Taxonomy" id="5874"/>
    <lineage>
        <taxon>Eukaryota</taxon>
        <taxon>Sar</taxon>
        <taxon>Alveolata</taxon>
        <taxon>Apicomplexa</taxon>
        <taxon>Aconoidasida</taxon>
        <taxon>Piroplasmida</taxon>
        <taxon>Theileriidae</taxon>
        <taxon>Theileria</taxon>
    </lineage>
</organism>
<dbReference type="GO" id="GO:0033290">
    <property type="term" value="C:eukaryotic 48S preinitiation complex"/>
    <property type="evidence" value="ECO:0007669"/>
    <property type="project" value="UniProtKB-UniRule"/>
</dbReference>
<reference evidence="6 9" key="1">
    <citation type="journal article" date="2005" name="Science">
        <title>Genome of the host-cell transforming parasite Theileria annulata compared with T. parva.</title>
        <authorList>
            <person name="Pain A."/>
            <person name="Renauld H."/>
            <person name="Berriman M."/>
            <person name="Murphy L."/>
            <person name="Yeats C.A."/>
            <person name="Weir W."/>
            <person name="Kerhornou A."/>
            <person name="Aslett M."/>
            <person name="Bishop R."/>
            <person name="Bouchier C."/>
            <person name="Cochet M."/>
            <person name="Coulson R.M.R."/>
            <person name="Cronin A."/>
            <person name="de Villiers E.P."/>
            <person name="Fraser A."/>
            <person name="Fosker N."/>
            <person name="Gardner M."/>
            <person name="Goble A."/>
            <person name="Griffiths-Jones S."/>
            <person name="Harris D.E."/>
            <person name="Katzer F."/>
            <person name="Larke N."/>
            <person name="Lord A."/>
            <person name="Maser P."/>
            <person name="McKellar S."/>
            <person name="Mooney P."/>
            <person name="Morton F."/>
            <person name="Nene V."/>
            <person name="O'Neil S."/>
            <person name="Price C."/>
            <person name="Quail M.A."/>
            <person name="Rabbinowitsch E."/>
            <person name="Rawlings N.D."/>
            <person name="Rutter S."/>
            <person name="Saunders D."/>
            <person name="Seeger K."/>
            <person name="Shah T."/>
            <person name="Squares R."/>
            <person name="Squares S."/>
            <person name="Tivey A."/>
            <person name="Walker A.R."/>
            <person name="Woodward J."/>
            <person name="Dobbelaere D.A.E."/>
            <person name="Langsley G."/>
            <person name="Rajandream M.A."/>
            <person name="McKeever D."/>
            <person name="Shiels B."/>
            <person name="Tait A."/>
            <person name="Barrell B.G."/>
            <person name="Hall N."/>
        </authorList>
    </citation>
    <scope>NUCLEOTIDE SEQUENCE [LARGE SCALE GENOMIC DNA]</scope>
    <source>
        <strain evidence="9">Ankara</strain>
        <strain evidence="6">Ankara isolate clone C9</strain>
    </source>
</reference>
<keyword evidence="3 4" id="KW-0648">Protein biosynthesis</keyword>
<dbReference type="GO" id="GO:0003743">
    <property type="term" value="F:translation initiation factor activity"/>
    <property type="evidence" value="ECO:0007669"/>
    <property type="project" value="UniProtKB-UniRule"/>
</dbReference>
<dbReference type="VEuPathDB" id="PiroplasmaDB:TA12120"/>
<dbReference type="EMBL" id="UIVS01000002">
    <property type="protein sequence ID" value="SVP92038.1"/>
    <property type="molecule type" value="Genomic_DNA"/>
</dbReference>
<protein>
    <recommendedName>
        <fullName evidence="4">Eukaryotic translation initiation factor 3 subunit L</fullName>
        <shortName evidence="4">eIF3l</shortName>
    </recommendedName>
</protein>
<sequence>MDNNDSFRQTPISDGPQRTFTQLLPIEQEVVDFLVRLHDNLYRKNAEALKNLYEQELNVITDKYFKSSRWPSISDVAGFYSQSGRFHNLIMALYAEIYYRHAFYLGEASYEDRVDSWNKYVRLLTYFIEECNKPEGSEGLSGLTIPSSWVWDMLDEFVYQLQESCHWKVRFCSSTGSIGYDAAETKAEIEQRIQETMGIWCVPVALELLHELANNPVFKSACQSSKDLNLDTTSLNYQLGYFASICLLRLHVLLGDYYTSLTMASNVDLSPRSLYWKIPACNVTLIYYLGFAFMMLRRYNDAIRILSQLLIFLTKQRSYLVSQSYQQSAMSKQTEKMYLIIIICHVTTRIKLDETVLQTIKEQYANKFYQLQVDNEDSFRDVFLKACPKFIDPAVPTLKLTEASSVNEPLQRQVQIFLEEINKQRKVNEIYSYAKLYHNISLKKLGVLMNLGDDPELLRSQILCAKHHVRQFVSNSFSLYHTNLLQTFGDRDDLYIDQNVLHIKSKKNQKIYAEYFLQQINKCKQTLNNLQSKKEDQQNRKEKVNVVSQ</sequence>
<evidence type="ECO:0000313" key="9">
    <source>
        <dbReference type="Proteomes" id="UP000001950"/>
    </source>
</evidence>
<dbReference type="OMA" id="AGWFIRN"/>
<dbReference type="RefSeq" id="XP_952470.1">
    <property type="nucleotide sequence ID" value="XM_947377.1"/>
</dbReference>
<dbReference type="KEGG" id="tan:TA12120"/>
<comment type="similarity">
    <text evidence="4">Belongs to the eIF-3 subunit L family.</text>
</comment>
<dbReference type="PANTHER" id="PTHR13242:SF0">
    <property type="entry name" value="EUKARYOTIC TRANSLATION INITIATION FACTOR 3 SUBUNIT L"/>
    <property type="match status" value="1"/>
</dbReference>
<comment type="subcellular location">
    <subcellularLocation>
        <location evidence="4">Cytoplasm</location>
    </subcellularLocation>
</comment>
<dbReference type="InterPro" id="IPR019382">
    <property type="entry name" value="eIF3l"/>
</dbReference>
<keyword evidence="5" id="KW-0175">Coiled coil</keyword>
<evidence type="ECO:0000313" key="8">
    <source>
        <dbReference type="EMBL" id="SVP92038.1"/>
    </source>
</evidence>
<comment type="function">
    <text evidence="4">Component of the eukaryotic translation initiation factor 3 (eIF-3) complex, which is involved in protein synthesis of a specialized repertoire of mRNAs and, together with other initiation factors, stimulates binding of mRNA and methionyl-tRNAi to the 40S ribosome. The eIF-3 complex specifically targets and initiates translation of a subset of mRNAs involved in cell proliferation.</text>
</comment>
<dbReference type="AlphaFoldDB" id="Q4UDV1"/>
<name>Q4UDV1_THEAN</name>
<dbReference type="Proteomes" id="UP000001950">
    <property type="component" value="Chromosome 2"/>
</dbReference>
<dbReference type="HAMAP" id="MF_03011">
    <property type="entry name" value="eIF3l"/>
    <property type="match status" value="1"/>
</dbReference>
<dbReference type="STRING" id="5874.Q4UDV1"/>
<keyword evidence="9" id="KW-1185">Reference proteome</keyword>
<dbReference type="GeneID" id="3861929"/>
<dbReference type="Pfam" id="PF10255">
    <property type="entry name" value="Paf67"/>
    <property type="match status" value="1"/>
</dbReference>
<evidence type="ECO:0000256" key="4">
    <source>
        <dbReference type="HAMAP-Rule" id="MF_03011"/>
    </source>
</evidence>
<evidence type="ECO:0000256" key="2">
    <source>
        <dbReference type="ARBA" id="ARBA00022540"/>
    </source>
</evidence>
<gene>
    <name evidence="6" type="ORF">TA12120</name>
    <name evidence="7" type="ORF">TAT_000192500</name>
    <name evidence="8" type="ORF">TAV_000192800</name>
</gene>
<dbReference type="FunCoup" id="Q4UDV1">
    <property type="interactions" value="504"/>
</dbReference>
<proteinExistence type="inferred from homology"/>
<dbReference type="GO" id="GO:0001732">
    <property type="term" value="P:formation of cytoplasmic translation initiation complex"/>
    <property type="evidence" value="ECO:0007669"/>
    <property type="project" value="UniProtKB-UniRule"/>
</dbReference>
<comment type="subunit">
    <text evidence="4">Component of the eukaryotic translation initiation factor 3 (eIF-3) complex.</text>
</comment>
<accession>Q4UDV1</accession>
<dbReference type="InParanoid" id="Q4UDV1"/>
<feature type="coiled-coil region" evidence="5">
    <location>
        <begin position="520"/>
        <end position="547"/>
    </location>
</feature>
<dbReference type="OrthoDB" id="15082at2759"/>
<reference evidence="7" key="2">
    <citation type="submission" date="2018-07" db="EMBL/GenBank/DDBJ databases">
        <authorList>
            <person name="Quirk P.G."/>
            <person name="Krulwich T.A."/>
        </authorList>
    </citation>
    <scope>NUCLEOTIDE SEQUENCE</scope>
    <source>
        <strain evidence="7">Anand</strain>
    </source>
</reference>
<dbReference type="EMBL" id="UIVT01000002">
    <property type="protein sequence ID" value="SVP91774.1"/>
    <property type="molecule type" value="Genomic_DNA"/>
</dbReference>
<dbReference type="EMBL" id="CR940348">
    <property type="protein sequence ID" value="CAI74738.1"/>
    <property type="molecule type" value="Genomic_DNA"/>
</dbReference>
<keyword evidence="1 4" id="KW-0963">Cytoplasm</keyword>
<evidence type="ECO:0000256" key="1">
    <source>
        <dbReference type="ARBA" id="ARBA00022490"/>
    </source>
</evidence>
<dbReference type="eggNOG" id="KOG3677">
    <property type="taxonomic scope" value="Eukaryota"/>
</dbReference>
<keyword evidence="2 4" id="KW-0396">Initiation factor</keyword>
<dbReference type="GO" id="GO:0005852">
    <property type="term" value="C:eukaryotic translation initiation factor 3 complex"/>
    <property type="evidence" value="ECO:0007669"/>
    <property type="project" value="UniProtKB-UniRule"/>
</dbReference>
<evidence type="ECO:0000313" key="7">
    <source>
        <dbReference type="EMBL" id="SVP91774.1"/>
    </source>
</evidence>
<evidence type="ECO:0000256" key="5">
    <source>
        <dbReference type="SAM" id="Coils"/>
    </source>
</evidence>
<evidence type="ECO:0000313" key="6">
    <source>
        <dbReference type="EMBL" id="CAI74738.1"/>
    </source>
</evidence>
<dbReference type="GO" id="GO:0016282">
    <property type="term" value="C:eukaryotic 43S preinitiation complex"/>
    <property type="evidence" value="ECO:0007669"/>
    <property type="project" value="UniProtKB-UniRule"/>
</dbReference>
<dbReference type="PANTHER" id="PTHR13242">
    <property type="entry name" value="EUKARYOTIC TRANSLATION INITIATION FACTOR 3"/>
    <property type="match status" value="1"/>
</dbReference>
<evidence type="ECO:0000256" key="3">
    <source>
        <dbReference type="ARBA" id="ARBA00022917"/>
    </source>
</evidence>